<dbReference type="PANTHER" id="PTHR12790">
    <property type="entry name" value="TRANSCRIPTION INITIATION FACTOR IA RRN3"/>
    <property type="match status" value="1"/>
</dbReference>
<evidence type="ECO:0000313" key="4">
    <source>
        <dbReference type="Proteomes" id="UP000265140"/>
    </source>
</evidence>
<dbReference type="GO" id="GO:0005634">
    <property type="term" value="C:nucleus"/>
    <property type="evidence" value="ECO:0007669"/>
    <property type="project" value="TreeGrafter"/>
</dbReference>
<comment type="similarity">
    <text evidence="1">Belongs to the RRN3 family.</text>
</comment>
<dbReference type="GO" id="GO:0001181">
    <property type="term" value="F:RNA polymerase I general transcription initiation factor activity"/>
    <property type="evidence" value="ECO:0007669"/>
    <property type="project" value="InterPro"/>
</dbReference>
<reference evidence="3" key="3">
    <citation type="submission" date="2025-08" db="UniProtKB">
        <authorList>
            <consortium name="Ensembl"/>
        </authorList>
    </citation>
    <scope>IDENTIFICATION</scope>
</reference>
<dbReference type="GeneTree" id="ENSGT00390000001488"/>
<name>A0A6Q2Y8T9_ESOLU</name>
<keyword evidence="4" id="KW-1185">Reference proteome</keyword>
<dbReference type="InterPro" id="IPR007991">
    <property type="entry name" value="RNA_pol_I_trans_ini_fac_RRN3"/>
</dbReference>
<feature type="region of interest" description="Disordered" evidence="2">
    <location>
        <begin position="475"/>
        <end position="519"/>
    </location>
</feature>
<reference evidence="4" key="1">
    <citation type="journal article" date="2014" name="PLoS ONE">
        <title>The genome and linkage map of the northern pike (Esox lucius): conserved synteny revealed between the salmonid sister group and the Neoteleostei.</title>
        <authorList>
            <person name="Rondeau E.B."/>
            <person name="Minkley D.R."/>
            <person name="Leong J.S."/>
            <person name="Messmer A.M."/>
            <person name="Jantzen J.R."/>
            <person name="von Schalburg K.R."/>
            <person name="Lemon C."/>
            <person name="Bird N.H."/>
            <person name="Koop B.F."/>
        </authorList>
    </citation>
    <scope>NUCLEOTIDE SEQUENCE</scope>
</reference>
<dbReference type="PANTHER" id="PTHR12790:SF0">
    <property type="entry name" value="RNA POLYMERASE I-SPECIFIC TRANSCRIPTION INITIATION FACTOR RRN3-RELATED"/>
    <property type="match status" value="1"/>
</dbReference>
<sequence>METEGRDFLNSPPMKTVRFGGSVVSTLHKFKQGDTSDYELLKHQLADPDIKDAQILNWLQEFRNCVTQLSKDHEQLIYVVLRLPWLGRSPAVVEEYLAFLSNLVSAQTVYLRSCLKMVVSNFTPSYTSRFMMPILTDNFPFVQKSSRTLECYVHNLLRVAVYIPTLRRDILELIVNRMLKLDVSAPRGEIEEVEENAVQKEVKGEQEEGLFDMDEDVCSVKSGPEGSDRMCHPVAERLDTLMAVLLAFIKDVCHVNGCLDVERTKDLYRDLICVFDKLILPTHGSCHIQYSVFYLCSFRLALAEAFLEHLWRLLQSPSHSAVIRQASAGYMGSFLARANFLPVATVRACLDLLVPWLHLYIDSQDSRSRAYCDIALHGPFYSACQAVFYTLIFRHGDLLKGDMGKGLAYLQGLNLERIVMCQLNPLKVCLPAVTNMFAAITRSGKLIEPLYQVWEEPADAEMDPVTTKRCSDADEDDFLRGETPESKEVVGMTPGSYDSHLRSPSSVGSPPIAFLQKPF</sequence>
<dbReference type="GO" id="GO:0001042">
    <property type="term" value="F:RNA polymerase I core binding"/>
    <property type="evidence" value="ECO:0007669"/>
    <property type="project" value="TreeGrafter"/>
</dbReference>
<gene>
    <name evidence="3" type="primary">RRN3</name>
</gene>
<dbReference type="Ensembl" id="ENSELUT00000045280.2">
    <property type="protein sequence ID" value="ENSELUP00000061827.2"/>
    <property type="gene ID" value="ENSELUG00000022239.3"/>
</dbReference>
<dbReference type="Proteomes" id="UP000265140">
    <property type="component" value="Chromosome 11"/>
</dbReference>
<evidence type="ECO:0000256" key="1">
    <source>
        <dbReference type="ARBA" id="ARBA00010098"/>
    </source>
</evidence>
<feature type="compositionally biased region" description="Basic and acidic residues" evidence="2">
    <location>
        <begin position="478"/>
        <end position="488"/>
    </location>
</feature>
<evidence type="ECO:0000256" key="2">
    <source>
        <dbReference type="SAM" id="MobiDB-lite"/>
    </source>
</evidence>
<accession>A0A6Q2Y8T9</accession>
<dbReference type="AlphaFoldDB" id="A0A6Q2Y8T9"/>
<evidence type="ECO:0008006" key="5">
    <source>
        <dbReference type="Google" id="ProtNLM"/>
    </source>
</evidence>
<dbReference type="Bgee" id="ENSELUG00000022239">
    <property type="expression patterns" value="Expressed in head kidney and 15 other cell types or tissues"/>
</dbReference>
<protein>
    <recommendedName>
        <fullName evidence="5">RRN3 homolog, RNA polymerase I transcription factor</fullName>
    </recommendedName>
</protein>
<evidence type="ECO:0000313" key="3">
    <source>
        <dbReference type="Ensembl" id="ENSELUP00000061827.2"/>
    </source>
</evidence>
<dbReference type="InterPro" id="IPR016024">
    <property type="entry name" value="ARM-type_fold"/>
</dbReference>
<dbReference type="GO" id="GO:0006361">
    <property type="term" value="P:transcription initiation at RNA polymerase I promoter"/>
    <property type="evidence" value="ECO:0007669"/>
    <property type="project" value="InterPro"/>
</dbReference>
<reference evidence="3" key="2">
    <citation type="submission" date="2020-02" db="EMBL/GenBank/DDBJ databases">
        <title>Esox lucius (northern pike) genome, fEsoLuc1, primary haplotype.</title>
        <authorList>
            <person name="Myers G."/>
            <person name="Karagic N."/>
            <person name="Meyer A."/>
            <person name="Pippel M."/>
            <person name="Reichard M."/>
            <person name="Winkler S."/>
            <person name="Tracey A."/>
            <person name="Sims Y."/>
            <person name="Howe K."/>
            <person name="Rhie A."/>
            <person name="Formenti G."/>
            <person name="Durbin R."/>
            <person name="Fedrigo O."/>
            <person name="Jarvis E.D."/>
        </authorList>
    </citation>
    <scope>NUCLEOTIDE SEQUENCE [LARGE SCALE GENOMIC DNA]</scope>
</reference>
<dbReference type="Pfam" id="PF05327">
    <property type="entry name" value="RRN3"/>
    <property type="match status" value="2"/>
</dbReference>
<proteinExistence type="inferred from homology"/>
<reference evidence="3" key="4">
    <citation type="submission" date="2025-09" db="UniProtKB">
        <authorList>
            <consortium name="Ensembl"/>
        </authorList>
    </citation>
    <scope>IDENTIFICATION</scope>
</reference>
<organism evidence="3 4">
    <name type="scientific">Esox lucius</name>
    <name type="common">Northern pike</name>
    <dbReference type="NCBI Taxonomy" id="8010"/>
    <lineage>
        <taxon>Eukaryota</taxon>
        <taxon>Metazoa</taxon>
        <taxon>Chordata</taxon>
        <taxon>Craniata</taxon>
        <taxon>Vertebrata</taxon>
        <taxon>Euteleostomi</taxon>
        <taxon>Actinopterygii</taxon>
        <taxon>Neopterygii</taxon>
        <taxon>Teleostei</taxon>
        <taxon>Protacanthopterygii</taxon>
        <taxon>Esociformes</taxon>
        <taxon>Esocidae</taxon>
        <taxon>Esox</taxon>
    </lineage>
</organism>
<dbReference type="SUPFAM" id="SSF48371">
    <property type="entry name" value="ARM repeat"/>
    <property type="match status" value="1"/>
</dbReference>